<evidence type="ECO:0000256" key="7">
    <source>
        <dbReference type="PROSITE-ProRule" id="PRU00339"/>
    </source>
</evidence>
<dbReference type="SMART" id="SM00044">
    <property type="entry name" value="CYCc"/>
    <property type="match status" value="1"/>
</dbReference>
<feature type="repeat" description="TPR" evidence="7">
    <location>
        <begin position="163"/>
        <end position="196"/>
    </location>
</feature>
<feature type="transmembrane region" description="Helical" evidence="9">
    <location>
        <begin position="405"/>
        <end position="424"/>
    </location>
</feature>
<feature type="chain" id="PRO_5016935374" description="Guanylate cyclase domain-containing protein" evidence="10">
    <location>
        <begin position="29"/>
        <end position="656"/>
    </location>
</feature>
<dbReference type="PANTHER" id="PTHR11920:SF335">
    <property type="entry name" value="GUANYLATE CYCLASE"/>
    <property type="match status" value="1"/>
</dbReference>
<dbReference type="InterPro" id="IPR029787">
    <property type="entry name" value="Nucleotide_cyclase"/>
</dbReference>
<dbReference type="Gene3D" id="3.30.70.1230">
    <property type="entry name" value="Nucleotide cyclase"/>
    <property type="match status" value="1"/>
</dbReference>
<dbReference type="PROSITE" id="PS50125">
    <property type="entry name" value="GUANYLATE_CYCLASE_2"/>
    <property type="match status" value="1"/>
</dbReference>
<reference evidence="12 13" key="1">
    <citation type="submission" date="2018-07" db="EMBL/GenBank/DDBJ databases">
        <title>Genome analysis of Runella aurantiaca.</title>
        <authorList>
            <person name="Yang X."/>
        </authorList>
    </citation>
    <scope>NUCLEOTIDE SEQUENCE [LARGE SCALE GENOMIC DNA]</scope>
    <source>
        <strain evidence="12 13">YX9</strain>
    </source>
</reference>
<evidence type="ECO:0000256" key="8">
    <source>
        <dbReference type="RuleBase" id="RU000405"/>
    </source>
</evidence>
<keyword evidence="2 9" id="KW-0812">Transmembrane</keyword>
<evidence type="ECO:0000256" key="10">
    <source>
        <dbReference type="SAM" id="SignalP"/>
    </source>
</evidence>
<gene>
    <name evidence="12" type="ORF">DVG78_12195</name>
</gene>
<comment type="similarity">
    <text evidence="8">Belongs to the adenylyl cyclase class-4/guanylyl cyclase family.</text>
</comment>
<keyword evidence="10" id="KW-0732">Signal</keyword>
<dbReference type="GO" id="GO:0004016">
    <property type="term" value="F:adenylate cyclase activity"/>
    <property type="evidence" value="ECO:0007669"/>
    <property type="project" value="UniProtKB-ARBA"/>
</dbReference>
<organism evidence="12 13">
    <name type="scientific">Runella aurantiaca</name>
    <dbReference type="NCBI Taxonomy" id="2282308"/>
    <lineage>
        <taxon>Bacteria</taxon>
        <taxon>Pseudomonadati</taxon>
        <taxon>Bacteroidota</taxon>
        <taxon>Cytophagia</taxon>
        <taxon>Cytophagales</taxon>
        <taxon>Spirosomataceae</taxon>
        <taxon>Runella</taxon>
    </lineage>
</organism>
<dbReference type="GO" id="GO:0000166">
    <property type="term" value="F:nucleotide binding"/>
    <property type="evidence" value="ECO:0007669"/>
    <property type="project" value="UniProtKB-KW"/>
</dbReference>
<evidence type="ECO:0000259" key="11">
    <source>
        <dbReference type="PROSITE" id="PS50125"/>
    </source>
</evidence>
<dbReference type="SMART" id="SM00028">
    <property type="entry name" value="TPR"/>
    <property type="match status" value="7"/>
</dbReference>
<dbReference type="AlphaFoldDB" id="A0A369IES5"/>
<dbReference type="Gene3D" id="1.25.40.10">
    <property type="entry name" value="Tetratricopeptide repeat domain"/>
    <property type="match status" value="2"/>
</dbReference>
<name>A0A369IES5_9BACT</name>
<dbReference type="Pfam" id="PF13424">
    <property type="entry name" value="TPR_12"/>
    <property type="match status" value="3"/>
</dbReference>
<proteinExistence type="inferred from homology"/>
<keyword evidence="4 9" id="KW-1133">Transmembrane helix</keyword>
<dbReference type="GO" id="GO:0035556">
    <property type="term" value="P:intracellular signal transduction"/>
    <property type="evidence" value="ECO:0007669"/>
    <property type="project" value="InterPro"/>
</dbReference>
<keyword evidence="3" id="KW-0547">Nucleotide-binding</keyword>
<evidence type="ECO:0000256" key="3">
    <source>
        <dbReference type="ARBA" id="ARBA00022741"/>
    </source>
</evidence>
<dbReference type="PROSITE" id="PS00452">
    <property type="entry name" value="GUANYLATE_CYCLASE_1"/>
    <property type="match status" value="1"/>
</dbReference>
<keyword evidence="13" id="KW-1185">Reference proteome</keyword>
<dbReference type="InterPro" id="IPR018297">
    <property type="entry name" value="A/G_cyclase_CS"/>
</dbReference>
<dbReference type="PANTHER" id="PTHR11920">
    <property type="entry name" value="GUANYLYL CYCLASE"/>
    <property type="match status" value="1"/>
</dbReference>
<keyword evidence="5 9" id="KW-0472">Membrane</keyword>
<dbReference type="Pfam" id="PF00211">
    <property type="entry name" value="Guanylate_cyc"/>
    <property type="match status" value="1"/>
</dbReference>
<evidence type="ECO:0000256" key="9">
    <source>
        <dbReference type="SAM" id="Phobius"/>
    </source>
</evidence>
<feature type="signal peptide" evidence="10">
    <location>
        <begin position="1"/>
        <end position="28"/>
    </location>
</feature>
<keyword evidence="7" id="KW-0802">TPR repeat</keyword>
<protein>
    <recommendedName>
        <fullName evidence="11">Guanylate cyclase domain-containing protein</fullName>
    </recommendedName>
</protein>
<dbReference type="EMBL" id="QPIW01000008">
    <property type="protein sequence ID" value="RDB05744.1"/>
    <property type="molecule type" value="Genomic_DNA"/>
</dbReference>
<dbReference type="PROSITE" id="PS50005">
    <property type="entry name" value="TPR"/>
    <property type="match status" value="4"/>
</dbReference>
<dbReference type="InterPro" id="IPR019734">
    <property type="entry name" value="TPR_rpt"/>
</dbReference>
<comment type="caution">
    <text evidence="12">The sequence shown here is derived from an EMBL/GenBank/DDBJ whole genome shotgun (WGS) entry which is preliminary data.</text>
</comment>
<evidence type="ECO:0000256" key="2">
    <source>
        <dbReference type="ARBA" id="ARBA00022692"/>
    </source>
</evidence>
<dbReference type="InterPro" id="IPR001054">
    <property type="entry name" value="A/G_cyclase"/>
</dbReference>
<dbReference type="GO" id="GO:0016020">
    <property type="term" value="C:membrane"/>
    <property type="evidence" value="ECO:0007669"/>
    <property type="project" value="UniProtKB-SubCell"/>
</dbReference>
<feature type="repeat" description="TPR" evidence="7">
    <location>
        <begin position="243"/>
        <end position="276"/>
    </location>
</feature>
<evidence type="ECO:0000256" key="1">
    <source>
        <dbReference type="ARBA" id="ARBA00004370"/>
    </source>
</evidence>
<dbReference type="SUPFAM" id="SSF55073">
    <property type="entry name" value="Nucleotide cyclase"/>
    <property type="match status" value="1"/>
</dbReference>
<evidence type="ECO:0000313" key="13">
    <source>
        <dbReference type="Proteomes" id="UP000253141"/>
    </source>
</evidence>
<dbReference type="GO" id="GO:0009190">
    <property type="term" value="P:cyclic nucleotide biosynthetic process"/>
    <property type="evidence" value="ECO:0007669"/>
    <property type="project" value="InterPro"/>
</dbReference>
<evidence type="ECO:0000256" key="4">
    <source>
        <dbReference type="ARBA" id="ARBA00022989"/>
    </source>
</evidence>
<comment type="subcellular location">
    <subcellularLocation>
        <location evidence="1">Membrane</location>
    </subcellularLocation>
</comment>
<dbReference type="InterPro" id="IPR011990">
    <property type="entry name" value="TPR-like_helical_dom_sf"/>
</dbReference>
<evidence type="ECO:0000313" key="12">
    <source>
        <dbReference type="EMBL" id="RDB05744.1"/>
    </source>
</evidence>
<feature type="repeat" description="TPR" evidence="7">
    <location>
        <begin position="123"/>
        <end position="156"/>
    </location>
</feature>
<evidence type="ECO:0000256" key="5">
    <source>
        <dbReference type="ARBA" id="ARBA00023136"/>
    </source>
</evidence>
<feature type="domain" description="Guanylate cyclase" evidence="11">
    <location>
        <begin position="472"/>
        <end position="603"/>
    </location>
</feature>
<sequence length="656" mass="73943">MKPTKRVKNPWMYLLLFCFFLVEVKLDAQTTQTIANSPNPSTADSLFKLAEKYDSVGDSKRALPLFESSLPIYQKLGKQREVGHCFNYIGANYYRQGNLSKALSYFEKGVAAYKKAGYKKGVAALLNNVGVIYYSMGNYPQAVELYKQTIFMQEKIGNKNTTATITGNIGGIYSKIKDYPNALKYFNKADALFKELNDKRGVAKILMEVGYISMEQGNFDKALKEFDESLTIAQKAKEKEVEIEVLSNLGELFYRKSDFQKALYYYNNCLKKAEEIGKLQYRSSCSIAIGNIFYQLKKYKEAVGKCSAGLTIAEKMGAISIKKDACECLYHSYKSLNNNSLALLYYEKVNAFEDSLNTKEASSRMMNMEFQKQQLVDSIAFVKKQSAAQLKHQAEIQAKEKQRNVIIASLGMVLLIAGGLWYRLNFVRKAKETLKIEKDRSDALLLNILPQEIAEELKLTGSVKAKDFGMVSILFTDFQSFTQTAQTMSPQRLVEEINVCFEAFDRISEKYQIEKIKTIGDAYMAAGGMANADENFPKNVVLAALEMQAFIAQRAIENQKAPKPHFEMRLGIHAGPIVAGVVGVKKFQYDIWGDTVNTASRMESNGSVGKVNISEAFYELIKDDPLFSFEYRGNISAKGKGEIKMYFVEKNASMQM</sequence>
<dbReference type="CDD" id="cd07302">
    <property type="entry name" value="CHD"/>
    <property type="match status" value="1"/>
</dbReference>
<keyword evidence="6 8" id="KW-0456">Lyase</keyword>
<feature type="repeat" description="TPR" evidence="7">
    <location>
        <begin position="203"/>
        <end position="236"/>
    </location>
</feature>
<evidence type="ECO:0000256" key="6">
    <source>
        <dbReference type="ARBA" id="ARBA00023239"/>
    </source>
</evidence>
<dbReference type="Proteomes" id="UP000253141">
    <property type="component" value="Unassembled WGS sequence"/>
</dbReference>
<accession>A0A369IES5</accession>
<dbReference type="InterPro" id="IPR050401">
    <property type="entry name" value="Cyclic_nucleotide_synthase"/>
</dbReference>
<dbReference type="SUPFAM" id="SSF48452">
    <property type="entry name" value="TPR-like"/>
    <property type="match status" value="2"/>
</dbReference>